<dbReference type="GO" id="GO:0004046">
    <property type="term" value="F:aminoacylase activity"/>
    <property type="evidence" value="ECO:0007669"/>
    <property type="project" value="UniProtKB-EC"/>
</dbReference>
<dbReference type="GO" id="GO:0006520">
    <property type="term" value="P:amino acid metabolic process"/>
    <property type="evidence" value="ECO:0007669"/>
    <property type="project" value="InterPro"/>
</dbReference>
<accession>A0A484BLD6</accession>
<dbReference type="KEGG" id="dnv:108659996"/>
<sequence>MSKAEWENNEEIQIFREYLRIPTVHPNIDYTDCVAFLKRQAASLDLPVDVVYPVNEANPVVVMKWEGTEPELPSIILNSHTDVVPVFPEKWTHDPFSADIDDEGRIYARGSQDMKCVGTQYLAAIRALKASGYKPKRTFYLTYVPDEEAGGFFGMREFINGDYFKSLNVGLSLDEGSSTLDDSYYVYYAERTGWHIRFKISGTAGHGSILLPNTAGEKLNYIVDKMMGFRASQVQTLKDDKSRFYGDVTTVNLTIVQGGVQRNVVPALIEVVFDLRIAIDVDLVALEKQIRDWCEEAGGGIEIIFEQKDEFVPPTKVDDSNPFWTAFEGALKEFDVKYHTYVCPGNTDSRFLRAIGIPAIGFSPIRNTPILLHDHDEYLGADTYLEGIKVYTKLIAAVGNV</sequence>
<evidence type="ECO:0000256" key="10">
    <source>
        <dbReference type="PIRSR" id="PIRSR036696-2"/>
    </source>
</evidence>
<dbReference type="Pfam" id="PF01546">
    <property type="entry name" value="Peptidase_M20"/>
    <property type="match status" value="1"/>
</dbReference>
<dbReference type="InterPro" id="IPR010159">
    <property type="entry name" value="N-acyl_aa_amidohydrolase"/>
</dbReference>
<dbReference type="GO" id="GO:0005737">
    <property type="term" value="C:cytoplasm"/>
    <property type="evidence" value="ECO:0007669"/>
    <property type="project" value="UniProtKB-SubCell"/>
</dbReference>
<protein>
    <recommendedName>
        <fullName evidence="3">N-acyl-aliphatic-L-amino acid amidohydrolase</fullName>
        <ecNumber evidence="3">3.5.1.14</ecNumber>
    </recommendedName>
    <alternativeName>
        <fullName evidence="8">N-acyl-L-amino-acid amidohydrolase</fullName>
    </alternativeName>
</protein>
<dbReference type="AlphaFoldDB" id="A0A484BLD6"/>
<dbReference type="SUPFAM" id="SSF53187">
    <property type="entry name" value="Zn-dependent exopeptidases"/>
    <property type="match status" value="1"/>
</dbReference>
<comment type="caution">
    <text evidence="12">The sequence shown here is derived from an EMBL/GenBank/DDBJ whole genome shotgun (WGS) entry which is preliminary data.</text>
</comment>
<dbReference type="FunFam" id="1.10.150.900:FF:000001">
    <property type="entry name" value="Aminoacylase-1, putative"/>
    <property type="match status" value="1"/>
</dbReference>
<dbReference type="FunFam" id="3.30.70.360:FF:000005">
    <property type="entry name" value="Putative Aminoacylase-1"/>
    <property type="match status" value="1"/>
</dbReference>
<dbReference type="Pfam" id="PF07687">
    <property type="entry name" value="M20_dimer"/>
    <property type="match status" value="1"/>
</dbReference>
<feature type="active site" evidence="9">
    <location>
        <position position="82"/>
    </location>
</feature>
<proteinExistence type="inferred from homology"/>
<feature type="active site" description="Proton acceptor" evidence="9">
    <location>
        <position position="147"/>
    </location>
</feature>
<evidence type="ECO:0000313" key="12">
    <source>
        <dbReference type="EMBL" id="TDG49583.1"/>
    </source>
</evidence>
<dbReference type="FunFam" id="3.40.630.10:FF:000019">
    <property type="entry name" value="Aminoacylase 1"/>
    <property type="match status" value="1"/>
</dbReference>
<evidence type="ECO:0000256" key="1">
    <source>
        <dbReference type="ARBA" id="ARBA00004496"/>
    </source>
</evidence>
<evidence type="ECO:0000256" key="2">
    <source>
        <dbReference type="ARBA" id="ARBA00006247"/>
    </source>
</evidence>
<dbReference type="EC" id="3.5.1.14" evidence="3"/>
<feature type="binding site" evidence="10">
    <location>
        <position position="175"/>
    </location>
    <ligand>
        <name>Zn(2+)</name>
        <dbReference type="ChEBI" id="CHEBI:29105"/>
        <label>1</label>
    </ligand>
</feature>
<dbReference type="Proteomes" id="UP000295192">
    <property type="component" value="Unassembled WGS sequence"/>
</dbReference>
<dbReference type="OMA" id="GTDAKQF"/>
<dbReference type="PANTHER" id="PTHR45892">
    <property type="entry name" value="AMINOACYLASE-1"/>
    <property type="match status" value="1"/>
</dbReference>
<dbReference type="CDD" id="cd05646">
    <property type="entry name" value="M20_AcylaseI_like"/>
    <property type="match status" value="1"/>
</dbReference>
<dbReference type="NCBIfam" id="TIGR01880">
    <property type="entry name" value="Ac-peptdase-euk"/>
    <property type="match status" value="1"/>
</dbReference>
<keyword evidence="5 10" id="KW-0479">Metal-binding</keyword>
<evidence type="ECO:0000256" key="7">
    <source>
        <dbReference type="ARBA" id="ARBA00022833"/>
    </source>
</evidence>
<name>A0A484BLD6_DRONA</name>
<dbReference type="OrthoDB" id="3064516at2759"/>
<comment type="similarity">
    <text evidence="2">Belongs to the peptidase M20A family.</text>
</comment>
<dbReference type="Gene3D" id="3.30.70.360">
    <property type="match status" value="1"/>
</dbReference>
<organism evidence="12 13">
    <name type="scientific">Drosophila navojoa</name>
    <name type="common">Fruit fly</name>
    <dbReference type="NCBI Taxonomy" id="7232"/>
    <lineage>
        <taxon>Eukaryota</taxon>
        <taxon>Metazoa</taxon>
        <taxon>Ecdysozoa</taxon>
        <taxon>Arthropoda</taxon>
        <taxon>Hexapoda</taxon>
        <taxon>Insecta</taxon>
        <taxon>Pterygota</taxon>
        <taxon>Neoptera</taxon>
        <taxon>Endopterygota</taxon>
        <taxon>Diptera</taxon>
        <taxon>Brachycera</taxon>
        <taxon>Muscomorpha</taxon>
        <taxon>Ephydroidea</taxon>
        <taxon>Drosophilidae</taxon>
        <taxon>Drosophila</taxon>
    </lineage>
</organism>
<evidence type="ECO:0000256" key="5">
    <source>
        <dbReference type="ARBA" id="ARBA00022723"/>
    </source>
</evidence>
<dbReference type="Gene3D" id="3.40.630.10">
    <property type="entry name" value="Zn peptidases"/>
    <property type="match status" value="1"/>
</dbReference>
<evidence type="ECO:0000256" key="3">
    <source>
        <dbReference type="ARBA" id="ARBA00011913"/>
    </source>
</evidence>
<dbReference type="Gene3D" id="1.10.150.900">
    <property type="match status" value="1"/>
</dbReference>
<evidence type="ECO:0000313" key="13">
    <source>
        <dbReference type="Proteomes" id="UP000295192"/>
    </source>
</evidence>
<feature type="binding site" evidence="10">
    <location>
        <position position="148"/>
    </location>
    <ligand>
        <name>Zn(2+)</name>
        <dbReference type="ChEBI" id="CHEBI:29105"/>
        <label>2</label>
    </ligand>
</feature>
<dbReference type="EMBL" id="LSRL02000022">
    <property type="protein sequence ID" value="TDG49583.1"/>
    <property type="molecule type" value="Genomic_DNA"/>
</dbReference>
<evidence type="ECO:0000256" key="9">
    <source>
        <dbReference type="PIRSR" id="PIRSR036696-1"/>
    </source>
</evidence>
<dbReference type="InterPro" id="IPR036264">
    <property type="entry name" value="Bact_exopeptidase_dim_dom"/>
</dbReference>
<dbReference type="STRING" id="7232.A0A484BLD6"/>
<feature type="binding site" evidence="10">
    <location>
        <position position="80"/>
    </location>
    <ligand>
        <name>Zn(2+)</name>
        <dbReference type="ChEBI" id="CHEBI:29105"/>
        <label>1</label>
    </ligand>
</feature>
<keyword evidence="4" id="KW-0963">Cytoplasm</keyword>
<dbReference type="InterPro" id="IPR011650">
    <property type="entry name" value="Peptidase_M20_dimer"/>
</dbReference>
<dbReference type="GO" id="GO:0046872">
    <property type="term" value="F:metal ion binding"/>
    <property type="evidence" value="ECO:0007669"/>
    <property type="project" value="UniProtKB-KW"/>
</dbReference>
<comment type="subcellular location">
    <subcellularLocation>
        <location evidence="1">Cytoplasm</location>
    </subcellularLocation>
</comment>
<evidence type="ECO:0000256" key="4">
    <source>
        <dbReference type="ARBA" id="ARBA00022490"/>
    </source>
</evidence>
<dbReference type="PANTHER" id="PTHR45892:SF1">
    <property type="entry name" value="AMINOACYLASE-1"/>
    <property type="match status" value="1"/>
</dbReference>
<feature type="binding site" evidence="10">
    <location>
        <position position="113"/>
    </location>
    <ligand>
        <name>Zn(2+)</name>
        <dbReference type="ChEBI" id="CHEBI:29105"/>
        <label>1</label>
    </ligand>
</feature>
<dbReference type="InterPro" id="IPR052083">
    <property type="entry name" value="Aminoacylase-1_M20A"/>
</dbReference>
<keyword evidence="13" id="KW-1185">Reference proteome</keyword>
<feature type="binding site" evidence="10">
    <location>
        <position position="373"/>
    </location>
    <ligand>
        <name>Zn(2+)</name>
        <dbReference type="ChEBI" id="CHEBI:29105"/>
        <label>2</label>
    </ligand>
</feature>
<reference evidence="12 13" key="1">
    <citation type="journal article" date="2019" name="J. Hered.">
        <title>An Improved Genome Assembly for Drosophila navojoa, the Basal Species in the mojavensis Cluster.</title>
        <authorList>
            <person name="Vanderlinde T."/>
            <person name="Dupim E.G."/>
            <person name="Nazario-Yepiz N.O."/>
            <person name="Carvalho A.B."/>
        </authorList>
    </citation>
    <scope>NUCLEOTIDE SEQUENCE [LARGE SCALE GENOMIC DNA]</scope>
    <source>
        <strain evidence="12">Navoj_Jal97</strain>
        <tissue evidence="12">Whole organism</tissue>
    </source>
</reference>
<evidence type="ECO:0000256" key="8">
    <source>
        <dbReference type="ARBA" id="ARBA00029656"/>
    </source>
</evidence>
<gene>
    <name evidence="12" type="ORF">AWZ03_004074</name>
</gene>
<evidence type="ECO:0000259" key="11">
    <source>
        <dbReference type="Pfam" id="PF07687"/>
    </source>
</evidence>
<comment type="cofactor">
    <cofactor evidence="10">
        <name>Zn(2+)</name>
        <dbReference type="ChEBI" id="CHEBI:29105"/>
    </cofactor>
    <text evidence="10">Binds 2 Zn(2+) ions per subunit.</text>
</comment>
<evidence type="ECO:0000256" key="6">
    <source>
        <dbReference type="ARBA" id="ARBA00022801"/>
    </source>
</evidence>
<feature type="domain" description="Peptidase M20 dimerisation" evidence="11">
    <location>
        <begin position="192"/>
        <end position="298"/>
    </location>
</feature>
<keyword evidence="6" id="KW-0378">Hydrolase</keyword>
<dbReference type="PIRSF" id="PIRSF036696">
    <property type="entry name" value="ACY-1"/>
    <property type="match status" value="1"/>
</dbReference>
<dbReference type="SUPFAM" id="SSF55031">
    <property type="entry name" value="Bacterial exopeptidase dimerisation domain"/>
    <property type="match status" value="1"/>
</dbReference>
<dbReference type="InterPro" id="IPR002933">
    <property type="entry name" value="Peptidase_M20"/>
</dbReference>
<feature type="binding site" evidence="10">
    <location>
        <position position="113"/>
    </location>
    <ligand>
        <name>Zn(2+)</name>
        <dbReference type="ChEBI" id="CHEBI:29105"/>
        <label>2</label>
    </ligand>
</feature>
<keyword evidence="7 10" id="KW-0862">Zinc</keyword>